<reference evidence="3" key="1">
    <citation type="submission" date="2021-12" db="EMBL/GenBank/DDBJ databases">
        <authorList>
            <person name="Zaccaron A."/>
            <person name="Stergiopoulos I."/>
        </authorList>
    </citation>
    <scope>NUCLEOTIDE SEQUENCE</scope>
    <source>
        <strain evidence="3">Race5_Kim</strain>
    </source>
</reference>
<protein>
    <recommendedName>
        <fullName evidence="2">DUF6604 domain-containing protein</fullName>
    </recommendedName>
</protein>
<feature type="compositionally biased region" description="Basic and acidic residues" evidence="1">
    <location>
        <begin position="188"/>
        <end position="199"/>
    </location>
</feature>
<evidence type="ECO:0000313" key="3">
    <source>
        <dbReference type="EMBL" id="UJO21051.1"/>
    </source>
</evidence>
<keyword evidence="4" id="KW-1185">Reference proteome</keyword>
<sequence>MSHSLSVPLGLSTIDCTDGDSTATARPRINGRYQRYKANTDKLITWLVETANRQCDVTRLVRSLRGQRDWGQYAKDTIFEVRAAELVPLAQAIIAARPLVGIPAGIMTTAKDVIVGRQSSADKYARRSMKRFSALLDEDIAHQHFIGVLQQVHDVLSTSHQHRTDQHAVDQYRDTSPTSTKRISSSPEPERNTFDHSTSRDSATINNETTATSYIHNHAPLDLSKASFKLEKQKDDRLFALCCHLHDLGDARAMIRDAWVQYMDGNFSFLAASITTDAGFGLMRCLDDEFAVLNQELATYEDILNFLHLDVVWYPGDKCVLIVNEGYNKENLTFDAGQNVTELLCGPGALTVRYHAAQMRHFQPKDRKGSQKENISHDCLAQWSRSHPLAETIYSNCFFLFGKLQTQDRFDDFISAFVDVASSGQRRTWHVVATQTYMDVFDIPGMKKSMGMDTLKQAASMCQTTHEQIHEYFKSHLAEILGAKHAIQWFLGASRSTHKAMKVSESDHSALRSGKMHSAKFKAQMQVMRENVNNWTRGLEDQLPTCAGSSAISIKLLMLEEGVRSCNDNIMVHAMAFLYKAARHVGYANLNWPDMEFLIQSQPSGSSFAPGSTRTTTLSGLLRSFETSAGIYIAAHTGTPAAPDPLRNGRPVRVGADFTSRLLAALHGDGKSFVSLPTTKLVQILLHQVTSAEEATQEAKGKGQASQSKTYSVSELLATFMSSFKQDEPNLNFNYAGFWIDCSQLLHDIVGALKSHKSMKPSDVARYVESSDGPRRFAHFTLGEAAAAQDDRELLSLSLLAAVGPLIDAHIERDGNSFVKAAYGQSSGHLPKQACPHNEVDYPSWRAERLKEAMTMASEETHVAISGGLAVLYHPRLTLDDLEKARADEKEERESMLPGYMLR</sequence>
<dbReference type="PANTHER" id="PTHR38795:SF1">
    <property type="entry name" value="DUF6604 DOMAIN-CONTAINING PROTEIN"/>
    <property type="match status" value="1"/>
</dbReference>
<feature type="region of interest" description="Disordered" evidence="1">
    <location>
        <begin position="158"/>
        <end position="203"/>
    </location>
</feature>
<dbReference type="OrthoDB" id="3650889at2759"/>
<dbReference type="RefSeq" id="XP_047765417.1">
    <property type="nucleotide sequence ID" value="XM_047910474.1"/>
</dbReference>
<dbReference type="PANTHER" id="PTHR38795">
    <property type="entry name" value="DUF6604 DOMAIN-CONTAINING PROTEIN"/>
    <property type="match status" value="1"/>
</dbReference>
<feature type="domain" description="DUF6604" evidence="2">
    <location>
        <begin position="34"/>
        <end position="291"/>
    </location>
</feature>
<evidence type="ECO:0000259" key="2">
    <source>
        <dbReference type="Pfam" id="PF20253"/>
    </source>
</evidence>
<evidence type="ECO:0000256" key="1">
    <source>
        <dbReference type="SAM" id="MobiDB-lite"/>
    </source>
</evidence>
<reference evidence="3" key="2">
    <citation type="journal article" date="2022" name="Microb. Genom.">
        <title>A chromosome-scale genome assembly of the tomato pathogen Cladosporium fulvum reveals a compartmentalized genome architecture and the presence of a dispensable chromosome.</title>
        <authorList>
            <person name="Zaccaron A.Z."/>
            <person name="Chen L.H."/>
            <person name="Samaras A."/>
            <person name="Stergiopoulos I."/>
        </authorList>
    </citation>
    <scope>NUCLEOTIDE SEQUENCE</scope>
    <source>
        <strain evidence="3">Race5_Kim</strain>
    </source>
</reference>
<feature type="compositionally biased region" description="Polar residues" evidence="1">
    <location>
        <begin position="174"/>
        <end position="187"/>
    </location>
</feature>
<feature type="compositionally biased region" description="Basic and acidic residues" evidence="1">
    <location>
        <begin position="162"/>
        <end position="173"/>
    </location>
</feature>
<proteinExistence type="predicted"/>
<organism evidence="3 4">
    <name type="scientific">Passalora fulva</name>
    <name type="common">Tomato leaf mold</name>
    <name type="synonym">Cladosporium fulvum</name>
    <dbReference type="NCBI Taxonomy" id="5499"/>
    <lineage>
        <taxon>Eukaryota</taxon>
        <taxon>Fungi</taxon>
        <taxon>Dikarya</taxon>
        <taxon>Ascomycota</taxon>
        <taxon>Pezizomycotina</taxon>
        <taxon>Dothideomycetes</taxon>
        <taxon>Dothideomycetidae</taxon>
        <taxon>Mycosphaerellales</taxon>
        <taxon>Mycosphaerellaceae</taxon>
        <taxon>Fulvia</taxon>
    </lineage>
</organism>
<name>A0A9Q8PEJ4_PASFU</name>
<dbReference type="EMBL" id="CP090170">
    <property type="protein sequence ID" value="UJO21051.1"/>
    <property type="molecule type" value="Genomic_DNA"/>
</dbReference>
<accession>A0A9Q8PEJ4</accession>
<dbReference type="AlphaFoldDB" id="A0A9Q8PEJ4"/>
<evidence type="ECO:0000313" key="4">
    <source>
        <dbReference type="Proteomes" id="UP000756132"/>
    </source>
</evidence>
<dbReference type="KEGG" id="ffu:CLAFUR5_11326"/>
<dbReference type="Proteomes" id="UP000756132">
    <property type="component" value="Chromosome 8"/>
</dbReference>
<dbReference type="InterPro" id="IPR046539">
    <property type="entry name" value="DUF6604"/>
</dbReference>
<dbReference type="Pfam" id="PF20253">
    <property type="entry name" value="DUF6604"/>
    <property type="match status" value="1"/>
</dbReference>
<gene>
    <name evidence="3" type="ORF">CLAFUR5_11326</name>
</gene>
<dbReference type="GeneID" id="71991204"/>